<dbReference type="EMBL" id="ACKP02000046">
    <property type="protein sequence ID" value="EEX76676.1"/>
    <property type="molecule type" value="Genomic_DNA"/>
</dbReference>
<dbReference type="AlphaFoldDB" id="C9LX00"/>
<evidence type="ECO:0000313" key="2">
    <source>
        <dbReference type="Proteomes" id="UP000003505"/>
    </source>
</evidence>
<organism evidence="1 2">
    <name type="scientific">Selenomonas sputigena (strain ATCC 35185 / DSM 20758 / CCUG 44933 / VPI D19B-28)</name>
    <dbReference type="NCBI Taxonomy" id="546271"/>
    <lineage>
        <taxon>Bacteria</taxon>
        <taxon>Bacillati</taxon>
        <taxon>Bacillota</taxon>
        <taxon>Negativicutes</taxon>
        <taxon>Selenomonadales</taxon>
        <taxon>Selenomonadaceae</taxon>
        <taxon>Selenomonas</taxon>
    </lineage>
</organism>
<comment type="caution">
    <text evidence="1">The sequence shown here is derived from an EMBL/GenBank/DDBJ whole genome shotgun (WGS) entry which is preliminary data.</text>
</comment>
<dbReference type="Proteomes" id="UP000003505">
    <property type="component" value="Unassembled WGS sequence"/>
</dbReference>
<gene>
    <name evidence="1" type="ORF">SELSPUOL_02006</name>
</gene>
<proteinExistence type="predicted"/>
<accession>C9LX00</accession>
<evidence type="ECO:0000313" key="1">
    <source>
        <dbReference type="EMBL" id="EEX76676.1"/>
    </source>
</evidence>
<sequence>MLGQGRNALPLLYVIQKSFSQAIRCCFAGETRYEEEILWTKNSWSAGRRSSRA</sequence>
<reference evidence="1 2" key="1">
    <citation type="submission" date="2009-09" db="EMBL/GenBank/DDBJ databases">
        <authorList>
            <person name="Weinstock G."/>
            <person name="Sodergren E."/>
            <person name="Clifton S."/>
            <person name="Fulton L."/>
            <person name="Fulton B."/>
            <person name="Courtney L."/>
            <person name="Fronick C."/>
            <person name="Harrison M."/>
            <person name="Strong C."/>
            <person name="Farmer C."/>
            <person name="Delahaunty K."/>
            <person name="Markovic C."/>
            <person name="Hall O."/>
            <person name="Minx P."/>
            <person name="Tomlinson C."/>
            <person name="Mitreva M."/>
            <person name="Nelson J."/>
            <person name="Hou S."/>
            <person name="Wollam A."/>
            <person name="Pepin K.H."/>
            <person name="Johnson M."/>
            <person name="Bhonagiri V."/>
            <person name="Nash W.E."/>
            <person name="Warren W."/>
            <person name="Chinwalla A."/>
            <person name="Mardis E.R."/>
            <person name="Wilson R.K."/>
        </authorList>
    </citation>
    <scope>NUCLEOTIDE SEQUENCE [LARGE SCALE GENOMIC DNA]</scope>
    <source>
        <strain evidence="2">ATCC 35185 / DSM 20758 / VPI D19B-28</strain>
    </source>
</reference>
<name>C9LX00_SELS3</name>
<protein>
    <submittedName>
        <fullName evidence="1">Uncharacterized protein</fullName>
    </submittedName>
</protein>